<dbReference type="VEuPathDB" id="VectorBase:ACMO_010150"/>
<feature type="site" description="Lowers pKa of active site Tyr" evidence="6">
    <location>
        <position position="83"/>
    </location>
</feature>
<dbReference type="VEuPathDB" id="VectorBase:ACON010250"/>
<dbReference type="PROSITE" id="PS00062">
    <property type="entry name" value="ALDOKETO_REDUCTASE_2"/>
    <property type="match status" value="1"/>
</dbReference>
<dbReference type="GO" id="GO:0016616">
    <property type="term" value="F:oxidoreductase activity, acting on the CH-OH group of donors, NAD or NADP as acceptor"/>
    <property type="evidence" value="ECO:0007669"/>
    <property type="project" value="UniProtKB-ARBA"/>
</dbReference>
<dbReference type="EnsemblMetazoa" id="ACON010250-RA">
    <property type="protein sequence ID" value="ACON010250-PA"/>
    <property type="gene ID" value="ACON010250"/>
</dbReference>
<protein>
    <submittedName>
        <fullName evidence="8">Aldo_ket_red domain-containing protein</fullName>
    </submittedName>
</protein>
<reference evidence="8" key="2">
    <citation type="submission" date="2020-05" db="UniProtKB">
        <authorList>
            <consortium name="EnsemblMetazoa"/>
        </authorList>
    </citation>
    <scope>IDENTIFICATION</scope>
    <source>
        <strain evidence="8">Ngousso</strain>
    </source>
</reference>
<feature type="binding site" evidence="5">
    <location>
        <position position="116"/>
    </location>
    <ligand>
        <name>substrate</name>
    </ligand>
</feature>
<sequence length="310" mass="34668">MIPKTCINLSDQHSIALPTIGLGTYSILGADGKEAIRTAIDVGYRMFDTAVAYGNEAIVGEAIREKIRECNNLTRDDFFIISKLSGSYHRQDLVEKCCRMTLDRLGMDYVDLYLMHTPVALQSEKKCAGNGTKPNAIDDSIAPTEAWIGLEQCYQEGLCRSIGVSNFNEHQINALLSDASIVPAVNQIECSIGFNQRPMRKFCQQQNILVMGYTPLGKQKLPFLQNNRLKEIALSVDKTTAQVSLRYLIDEGVVPIVKSTDRKRQQENLDIFDFKLTKQQLEELDAIGGDQRACKMDFLAGAKHFPFTDC</sequence>
<dbReference type="InterPro" id="IPR020471">
    <property type="entry name" value="AKR"/>
</dbReference>
<dbReference type="RefSeq" id="XP_040230690.2">
    <property type="nucleotide sequence ID" value="XM_040374756.2"/>
</dbReference>
<dbReference type="InterPro" id="IPR036812">
    <property type="entry name" value="NAD(P)_OxRdtase_dom_sf"/>
</dbReference>
<organism evidence="8 9">
    <name type="scientific">Anopheles coluzzii</name>
    <name type="common">African malaria mosquito</name>
    <dbReference type="NCBI Taxonomy" id="1518534"/>
    <lineage>
        <taxon>Eukaryota</taxon>
        <taxon>Metazoa</taxon>
        <taxon>Ecdysozoa</taxon>
        <taxon>Arthropoda</taxon>
        <taxon>Hexapoda</taxon>
        <taxon>Insecta</taxon>
        <taxon>Pterygota</taxon>
        <taxon>Neoptera</taxon>
        <taxon>Endopterygota</taxon>
        <taxon>Diptera</taxon>
        <taxon>Nematocera</taxon>
        <taxon>Culicoidea</taxon>
        <taxon>Culicidae</taxon>
        <taxon>Anophelinae</taxon>
        <taxon>Anopheles</taxon>
    </lineage>
</organism>
<dbReference type="AlphaFoldDB" id="A0A6E8W2G3"/>
<feature type="active site" description="Proton donor" evidence="4">
    <location>
        <position position="53"/>
    </location>
</feature>
<evidence type="ECO:0000259" key="7">
    <source>
        <dbReference type="Pfam" id="PF00248"/>
    </source>
</evidence>
<dbReference type="Proteomes" id="UP001105220">
    <property type="component" value="Unplaced"/>
</dbReference>
<dbReference type="FunFam" id="3.20.20.100:FF:000053">
    <property type="entry name" value="Aldo-keto oxidoreductase"/>
    <property type="match status" value="1"/>
</dbReference>
<evidence type="ECO:0000256" key="3">
    <source>
        <dbReference type="ARBA" id="ARBA00023002"/>
    </source>
</evidence>
<dbReference type="CDD" id="cd19116">
    <property type="entry name" value="AKR_AKR2E1-5"/>
    <property type="match status" value="1"/>
</dbReference>
<feature type="domain" description="NADP-dependent oxidoreductase" evidence="7">
    <location>
        <begin position="20"/>
        <end position="287"/>
    </location>
</feature>
<evidence type="ECO:0000313" key="9">
    <source>
        <dbReference type="Proteomes" id="UP001105220"/>
    </source>
</evidence>
<evidence type="ECO:0000256" key="4">
    <source>
        <dbReference type="PIRSR" id="PIRSR000097-1"/>
    </source>
</evidence>
<dbReference type="Pfam" id="PF00248">
    <property type="entry name" value="Aldo_ket_red"/>
    <property type="match status" value="1"/>
</dbReference>
<dbReference type="PANTHER" id="PTHR43827:SF3">
    <property type="entry name" value="NADP-DEPENDENT OXIDOREDUCTASE DOMAIN-CONTAINING PROTEIN"/>
    <property type="match status" value="1"/>
</dbReference>
<dbReference type="PRINTS" id="PR00069">
    <property type="entry name" value="ALDKETRDTASE"/>
</dbReference>
<evidence type="ECO:0000256" key="5">
    <source>
        <dbReference type="PIRSR" id="PIRSR000097-2"/>
    </source>
</evidence>
<comment type="similarity">
    <text evidence="1">Belongs to the aldo/keto reductase family.</text>
</comment>
<dbReference type="SUPFAM" id="SSF51430">
    <property type="entry name" value="NAD(P)-linked oxidoreductase"/>
    <property type="match status" value="1"/>
</dbReference>
<dbReference type="InterPro" id="IPR044488">
    <property type="entry name" value="AKR2E"/>
</dbReference>
<dbReference type="InterPro" id="IPR023210">
    <property type="entry name" value="NADP_OxRdtase_dom"/>
</dbReference>
<reference key="1">
    <citation type="journal article" date="2019" name="Genes (Basel)">
        <title>A High-Quality De novo Genome Assembly from a Single Mosquito Using PacBio Sequencing.</title>
        <authorList>
            <person name="Kingan S.B."/>
            <person name="Heaton H."/>
            <person name="Cudini J."/>
            <person name="Lambert C.C."/>
            <person name="Baybayan P."/>
            <person name="Galvin B.D."/>
            <person name="Durbin R."/>
            <person name="Korlach J."/>
            <person name="Lawniczak M.K.N."/>
        </authorList>
    </citation>
    <scope>NUCLEOTIDE SEQUENCE [LARGE SCALE GENOMIC DNA]</scope>
    <source>
        <strain>Mali-NIH</strain>
    </source>
</reference>
<dbReference type="PROSITE" id="PS00063">
    <property type="entry name" value="ALDOKETO_REDUCTASE_3"/>
    <property type="match status" value="1"/>
</dbReference>
<evidence type="ECO:0000256" key="1">
    <source>
        <dbReference type="ARBA" id="ARBA00007905"/>
    </source>
</evidence>
<evidence type="ECO:0000256" key="6">
    <source>
        <dbReference type="PIRSR" id="PIRSR000097-3"/>
    </source>
</evidence>
<dbReference type="KEGG" id="acoz:120954657"/>
<keyword evidence="9" id="KW-1185">Reference proteome</keyword>
<dbReference type="PIRSF" id="PIRSF000097">
    <property type="entry name" value="AKR"/>
    <property type="match status" value="1"/>
</dbReference>
<dbReference type="VEuPathDB" id="VectorBase:ACON2_034313"/>
<name>A0A6E8W2G3_ANOCL</name>
<dbReference type="PANTHER" id="PTHR43827">
    <property type="entry name" value="2,5-DIKETO-D-GLUCONIC ACID REDUCTASE"/>
    <property type="match status" value="1"/>
</dbReference>
<evidence type="ECO:0000256" key="2">
    <source>
        <dbReference type="ARBA" id="ARBA00022857"/>
    </source>
</evidence>
<evidence type="ECO:0000313" key="8">
    <source>
        <dbReference type="EnsemblMetazoa" id="ACON010250-PA"/>
    </source>
</evidence>
<keyword evidence="3" id="KW-0560">Oxidoreductase</keyword>
<accession>A0A6E8W2G3</accession>
<dbReference type="Gene3D" id="3.20.20.100">
    <property type="entry name" value="NADP-dependent oxidoreductase domain"/>
    <property type="match status" value="1"/>
</dbReference>
<keyword evidence="2" id="KW-0521">NADP</keyword>
<dbReference type="InterPro" id="IPR018170">
    <property type="entry name" value="Aldo/ket_reductase_CS"/>
</dbReference>
<dbReference type="GeneID" id="120954657"/>
<proteinExistence type="inferred from homology"/>